<protein>
    <submittedName>
        <fullName evidence="9">Branched-chain amino acid ABC transporter permease</fullName>
    </submittedName>
</protein>
<evidence type="ECO:0000256" key="5">
    <source>
        <dbReference type="ARBA" id="ARBA00022692"/>
    </source>
</evidence>
<evidence type="ECO:0000256" key="6">
    <source>
        <dbReference type="ARBA" id="ARBA00022989"/>
    </source>
</evidence>
<dbReference type="EMBL" id="CP029356">
    <property type="protein sequence ID" value="AWK89073.1"/>
    <property type="molecule type" value="Genomic_DNA"/>
</dbReference>
<proteinExistence type="inferred from homology"/>
<comment type="subcellular location">
    <subcellularLocation>
        <location evidence="1">Cell membrane</location>
        <topology evidence="1">Multi-pass membrane protein</topology>
    </subcellularLocation>
</comment>
<keyword evidence="6 8" id="KW-1133">Transmembrane helix</keyword>
<feature type="transmembrane region" description="Helical" evidence="8">
    <location>
        <begin position="172"/>
        <end position="190"/>
    </location>
</feature>
<evidence type="ECO:0000256" key="3">
    <source>
        <dbReference type="ARBA" id="ARBA00022448"/>
    </source>
</evidence>
<sequence length="218" mass="23108">MPALVLFASYIGFGSLVSESGFGLLEGLVSTATSWALPGQVALVEMSAVGASVVAITLAVALTNARLMPMSVTLVPLLKRHRAPAWQTYALAHVIAVTSWANGLRRLPQIAEEDRMAWFFGYAGTLWLVTMLATAVGFFAAGLLPAPVTLGLVFLNPLYFLLLFAQDLRQRAKVLALAFGAVAGPLMHLVLPGYGLLVTGLAAGTAAFAVDLLLERRR</sequence>
<dbReference type="Pfam" id="PF03591">
    <property type="entry name" value="AzlC"/>
    <property type="match status" value="1"/>
</dbReference>
<dbReference type="PANTHER" id="PTHR34979">
    <property type="entry name" value="INNER MEMBRANE PROTEIN YGAZ"/>
    <property type="match status" value="1"/>
</dbReference>
<evidence type="ECO:0000256" key="2">
    <source>
        <dbReference type="ARBA" id="ARBA00010735"/>
    </source>
</evidence>
<accession>A0A2S2CX29</accession>
<evidence type="ECO:0000256" key="1">
    <source>
        <dbReference type="ARBA" id="ARBA00004651"/>
    </source>
</evidence>
<feature type="transmembrane region" description="Helical" evidence="8">
    <location>
        <begin position="146"/>
        <end position="165"/>
    </location>
</feature>
<keyword evidence="4" id="KW-1003">Cell membrane</keyword>
<dbReference type="GO" id="GO:0005886">
    <property type="term" value="C:plasma membrane"/>
    <property type="evidence" value="ECO:0007669"/>
    <property type="project" value="UniProtKB-SubCell"/>
</dbReference>
<geneLocation type="plasmid" evidence="9 10">
    <name>unnamed1</name>
</geneLocation>
<dbReference type="Proteomes" id="UP000245629">
    <property type="component" value="Plasmid unnamed1"/>
</dbReference>
<feature type="transmembrane region" description="Helical" evidence="8">
    <location>
        <begin position="196"/>
        <end position="214"/>
    </location>
</feature>
<dbReference type="GO" id="GO:1903785">
    <property type="term" value="P:L-valine transmembrane transport"/>
    <property type="evidence" value="ECO:0007669"/>
    <property type="project" value="TreeGrafter"/>
</dbReference>
<keyword evidence="7 8" id="KW-0472">Membrane</keyword>
<reference evidence="10" key="1">
    <citation type="submission" date="2018-05" db="EMBL/GenBank/DDBJ databases">
        <title>Azospirillum thermophila sp. nov., a novel isolated from hot spring.</title>
        <authorList>
            <person name="Zhao Z."/>
        </authorList>
    </citation>
    <scope>NUCLEOTIDE SEQUENCE [LARGE SCALE GENOMIC DNA]</scope>
    <source>
        <strain evidence="10">CFH 70021</strain>
        <plasmid evidence="10">unnamed1</plasmid>
    </source>
</reference>
<name>A0A2S2CX29_9PROT</name>
<comment type="similarity">
    <text evidence="2">Belongs to the AzlC family.</text>
</comment>
<evidence type="ECO:0000256" key="4">
    <source>
        <dbReference type="ARBA" id="ARBA00022475"/>
    </source>
</evidence>
<dbReference type="AlphaFoldDB" id="A0A2S2CX29"/>
<evidence type="ECO:0000256" key="7">
    <source>
        <dbReference type="ARBA" id="ARBA00023136"/>
    </source>
</evidence>
<organism evidence="9 10">
    <name type="scientific">Azospirillum thermophilum</name>
    <dbReference type="NCBI Taxonomy" id="2202148"/>
    <lineage>
        <taxon>Bacteria</taxon>
        <taxon>Pseudomonadati</taxon>
        <taxon>Pseudomonadota</taxon>
        <taxon>Alphaproteobacteria</taxon>
        <taxon>Rhodospirillales</taxon>
        <taxon>Azospirillaceae</taxon>
        <taxon>Azospirillum</taxon>
    </lineage>
</organism>
<feature type="transmembrane region" description="Helical" evidence="8">
    <location>
        <begin position="116"/>
        <end position="140"/>
    </location>
</feature>
<evidence type="ECO:0000313" key="10">
    <source>
        <dbReference type="Proteomes" id="UP000245629"/>
    </source>
</evidence>
<dbReference type="PANTHER" id="PTHR34979:SF1">
    <property type="entry name" value="INNER MEMBRANE PROTEIN YGAZ"/>
    <property type="match status" value="1"/>
</dbReference>
<keyword evidence="10" id="KW-1185">Reference proteome</keyword>
<evidence type="ECO:0000313" key="9">
    <source>
        <dbReference type="EMBL" id="AWK89073.1"/>
    </source>
</evidence>
<keyword evidence="9" id="KW-0614">Plasmid</keyword>
<feature type="transmembrane region" description="Helical" evidence="8">
    <location>
        <begin position="42"/>
        <end position="62"/>
    </location>
</feature>
<evidence type="ECO:0000256" key="8">
    <source>
        <dbReference type="SAM" id="Phobius"/>
    </source>
</evidence>
<dbReference type="KEGG" id="azz:DEW08_23970"/>
<keyword evidence="5 8" id="KW-0812">Transmembrane</keyword>
<dbReference type="OrthoDB" id="7675159at2"/>
<dbReference type="InterPro" id="IPR011606">
    <property type="entry name" value="Brnchd-chn_aa_trnsp_permease"/>
</dbReference>
<gene>
    <name evidence="9" type="ORF">DEW08_23970</name>
</gene>
<keyword evidence="3" id="KW-0813">Transport</keyword>